<evidence type="ECO:0000256" key="1">
    <source>
        <dbReference type="SAM" id="MobiDB-lite"/>
    </source>
</evidence>
<feature type="region of interest" description="Disordered" evidence="1">
    <location>
        <begin position="159"/>
        <end position="223"/>
    </location>
</feature>
<organism evidence="2 3">
    <name type="scientific">Lepeophtheirus salmonis</name>
    <name type="common">Salmon louse</name>
    <name type="synonym">Caligus salmonis</name>
    <dbReference type="NCBI Taxonomy" id="72036"/>
    <lineage>
        <taxon>Eukaryota</taxon>
        <taxon>Metazoa</taxon>
        <taxon>Ecdysozoa</taxon>
        <taxon>Arthropoda</taxon>
        <taxon>Crustacea</taxon>
        <taxon>Multicrustacea</taxon>
        <taxon>Hexanauplia</taxon>
        <taxon>Copepoda</taxon>
        <taxon>Siphonostomatoida</taxon>
        <taxon>Caligidae</taxon>
        <taxon>Lepeophtheirus</taxon>
    </lineage>
</organism>
<accession>A0A7R8H8R4</accession>
<dbReference type="EMBL" id="HG994584">
    <property type="protein sequence ID" value="CAF2946571.1"/>
    <property type="molecule type" value="Genomic_DNA"/>
</dbReference>
<proteinExistence type="predicted"/>
<evidence type="ECO:0000313" key="3">
    <source>
        <dbReference type="Proteomes" id="UP000675881"/>
    </source>
</evidence>
<reference evidence="2" key="1">
    <citation type="submission" date="2021-02" db="EMBL/GenBank/DDBJ databases">
        <authorList>
            <person name="Bekaert M."/>
        </authorList>
    </citation>
    <scope>NUCLEOTIDE SEQUENCE</scope>
    <source>
        <strain evidence="2">IoA-00</strain>
    </source>
</reference>
<feature type="compositionally biased region" description="Pro residues" evidence="1">
    <location>
        <begin position="208"/>
        <end position="218"/>
    </location>
</feature>
<gene>
    <name evidence="2" type="ORF">LSAA_10289</name>
</gene>
<evidence type="ECO:0000313" key="2">
    <source>
        <dbReference type="EMBL" id="CAF2946571.1"/>
    </source>
</evidence>
<feature type="compositionally biased region" description="Pro residues" evidence="1">
    <location>
        <begin position="44"/>
        <end position="53"/>
    </location>
</feature>
<feature type="region of interest" description="Disordered" evidence="1">
    <location>
        <begin position="1"/>
        <end position="57"/>
    </location>
</feature>
<feature type="region of interest" description="Disordered" evidence="1">
    <location>
        <begin position="236"/>
        <end position="277"/>
    </location>
</feature>
<keyword evidence="3" id="KW-1185">Reference proteome</keyword>
<dbReference type="Proteomes" id="UP000675881">
    <property type="component" value="Chromosome 5"/>
</dbReference>
<feature type="compositionally biased region" description="Low complexity" evidence="1">
    <location>
        <begin position="187"/>
        <end position="196"/>
    </location>
</feature>
<name>A0A7R8H8R4_LEPSM</name>
<sequence length="424" mass="46689">MGMQTTLETPPIPPPRSKRRLLSSSYSEIPPAVPPHMHGNGIPIPLPKSPPTTPEASSCSNLFITNLQQHQHRVGARILSDQTSPGGTFRSSLRCVPPSLPPRRDFYSSTLPSSAYQSHHHQNLLTQQMSHGSRGLKAQSPMLLLFHHLLVILTTANTEGKGGSLHDLRSRDSKMDEARGHSRRHVSSSPKSSSPVVTPQVFDSSRNPCPPQQEPAPAIPQHHKKRFDKRTLTSLFLHHHGGGSGGDSSVHPPQNHHQSLLRRASITSFTSGNTPPPRIMERSLFLIPHIAPPPLESLLQTTTRRRRSIAITDDAYDNALRMAKSHLDLSLDTLSATSSPLIGKKNKLSLKGSILGRNNPLPSLFSSLSSSPAEVKKVKRNKAAGRSKTYPTRKSDEEFFTSPVFEKLKDENRVYSEDDILKDG</sequence>
<feature type="compositionally biased region" description="Basic and acidic residues" evidence="1">
    <location>
        <begin position="164"/>
        <end position="180"/>
    </location>
</feature>
<protein>
    <submittedName>
        <fullName evidence="2">(salmon louse) hypothetical protein</fullName>
    </submittedName>
</protein>
<dbReference type="AlphaFoldDB" id="A0A7R8H8R4"/>